<dbReference type="EMBL" id="PDLM01000001">
    <property type="protein sequence ID" value="RDW89156.1"/>
    <property type="molecule type" value="Genomic_DNA"/>
</dbReference>
<keyword evidence="3" id="KW-0274">FAD</keyword>
<evidence type="ECO:0000256" key="3">
    <source>
        <dbReference type="ARBA" id="ARBA00022827"/>
    </source>
</evidence>
<evidence type="ECO:0000256" key="4">
    <source>
        <dbReference type="ARBA" id="ARBA00023002"/>
    </source>
</evidence>
<evidence type="ECO:0000313" key="8">
    <source>
        <dbReference type="Proteomes" id="UP000256645"/>
    </source>
</evidence>
<organism evidence="7 8">
    <name type="scientific">Coleophoma cylindrospora</name>
    <dbReference type="NCBI Taxonomy" id="1849047"/>
    <lineage>
        <taxon>Eukaryota</taxon>
        <taxon>Fungi</taxon>
        <taxon>Dikarya</taxon>
        <taxon>Ascomycota</taxon>
        <taxon>Pezizomycotina</taxon>
        <taxon>Leotiomycetes</taxon>
        <taxon>Helotiales</taxon>
        <taxon>Dermateaceae</taxon>
        <taxon>Coleophoma</taxon>
    </lineage>
</organism>
<dbReference type="PRINTS" id="PR00420">
    <property type="entry name" value="RNGMNOXGNASE"/>
</dbReference>
<dbReference type="STRING" id="1849047.A0A3D8SS65"/>
<evidence type="ECO:0000256" key="5">
    <source>
        <dbReference type="ARBA" id="ARBA00023033"/>
    </source>
</evidence>
<dbReference type="InterPro" id="IPR002938">
    <property type="entry name" value="FAD-bd"/>
</dbReference>
<keyword evidence="8" id="KW-1185">Reference proteome</keyword>
<dbReference type="GO" id="GO:0071949">
    <property type="term" value="F:FAD binding"/>
    <property type="evidence" value="ECO:0007669"/>
    <property type="project" value="InterPro"/>
</dbReference>
<keyword evidence="5" id="KW-0503">Monooxygenase</keyword>
<gene>
    <name evidence="7" type="ORF">BP6252_01188</name>
</gene>
<accession>A0A3D8SS65</accession>
<keyword evidence="4" id="KW-0560">Oxidoreductase</keyword>
<evidence type="ECO:0000256" key="2">
    <source>
        <dbReference type="ARBA" id="ARBA00022630"/>
    </source>
</evidence>
<feature type="domain" description="FAD-binding" evidence="6">
    <location>
        <begin position="154"/>
        <end position="390"/>
    </location>
</feature>
<dbReference type="PANTHER" id="PTHR47178">
    <property type="entry name" value="MONOOXYGENASE, FAD-BINDING"/>
    <property type="match status" value="1"/>
</dbReference>
<reference evidence="7 8" key="1">
    <citation type="journal article" date="2018" name="IMA Fungus">
        <title>IMA Genome-F 9: Draft genome sequence of Annulohypoxylon stygium, Aspergillus mulundensis, Berkeleyomyces basicola (syn. Thielaviopsis basicola), Ceratocystis smalleyi, two Cercospora beticola strains, Coleophoma cylindrospora, Fusarium fracticaudum, Phialophora cf. hyalina, and Morchella septimelata.</title>
        <authorList>
            <person name="Wingfield B.D."/>
            <person name="Bills G.F."/>
            <person name="Dong Y."/>
            <person name="Huang W."/>
            <person name="Nel W.J."/>
            <person name="Swalarsk-Parry B.S."/>
            <person name="Vaghefi N."/>
            <person name="Wilken P.M."/>
            <person name="An Z."/>
            <person name="de Beer Z.W."/>
            <person name="De Vos L."/>
            <person name="Chen L."/>
            <person name="Duong T.A."/>
            <person name="Gao Y."/>
            <person name="Hammerbacher A."/>
            <person name="Kikkert J.R."/>
            <person name="Li Y."/>
            <person name="Li H."/>
            <person name="Li K."/>
            <person name="Li Q."/>
            <person name="Liu X."/>
            <person name="Ma X."/>
            <person name="Naidoo K."/>
            <person name="Pethybridge S.J."/>
            <person name="Sun J."/>
            <person name="Steenkamp E.T."/>
            <person name="van der Nest M.A."/>
            <person name="van Wyk S."/>
            <person name="Wingfield M.J."/>
            <person name="Xiong C."/>
            <person name="Yue Q."/>
            <person name="Zhang X."/>
        </authorList>
    </citation>
    <scope>NUCLEOTIDE SEQUENCE [LARGE SCALE GENOMIC DNA]</scope>
    <source>
        <strain evidence="7 8">BP6252</strain>
    </source>
</reference>
<dbReference type="InterPro" id="IPR036188">
    <property type="entry name" value="FAD/NAD-bd_sf"/>
</dbReference>
<name>A0A3D8SS65_9HELO</name>
<dbReference type="GO" id="GO:0004497">
    <property type="term" value="F:monooxygenase activity"/>
    <property type="evidence" value="ECO:0007669"/>
    <property type="project" value="UniProtKB-KW"/>
</dbReference>
<protein>
    <submittedName>
        <fullName evidence="7">FAD protein</fullName>
    </submittedName>
</protein>
<keyword evidence="2" id="KW-0285">Flavoprotein</keyword>
<dbReference type="Pfam" id="PF01494">
    <property type="entry name" value="FAD_binding_3"/>
    <property type="match status" value="1"/>
</dbReference>
<comment type="cofactor">
    <cofactor evidence="1">
        <name>FAD</name>
        <dbReference type="ChEBI" id="CHEBI:57692"/>
    </cofactor>
</comment>
<proteinExistence type="predicted"/>
<dbReference type="Gene3D" id="3.50.50.60">
    <property type="entry name" value="FAD/NAD(P)-binding domain"/>
    <property type="match status" value="1"/>
</dbReference>
<dbReference type="Proteomes" id="UP000256645">
    <property type="component" value="Unassembled WGS sequence"/>
</dbReference>
<sequence length="423" mass="46905">MADHGVSSNDPLEPVRKPIIIIGSGCTGLAIAQGLKKAGIEAIVFEKNPAVYSPGERDWNMGLHWAIPVLKSLIPDSAVESLQSVQVDPNTPTKAVDILSFLNGKTSEVMTAPEIPYFHRLRRSKLRALLAKDLDVRWNKKLIDIKFADNPEDGLTAIFADGEQIEASMIIGADGARSRTRNLLVGPEAASNTQLPYAASFIQTKFNREQALFVRKFHPLFLASPHPDNLFAFFGLQDAPDANKPEDWTFFFYVSWNSSLEDQEKEARTFTNKDRLEQVSVLGKKYCEPWKSAYEWVSEDQPIWYFGLSVWDPSTPEHAWDNKSGRVTLVGDAAHPMTYQRGQGLNHSITDAGVLVNTLVSKSATAGLTPQIQKEVIDIYEAEMKARAGEEVRLSVLNTTMLHDWQKVMSSPVFKGGLSAGSS</sequence>
<comment type="caution">
    <text evidence="7">The sequence shown here is derived from an EMBL/GenBank/DDBJ whole genome shotgun (WGS) entry which is preliminary data.</text>
</comment>
<evidence type="ECO:0000259" key="6">
    <source>
        <dbReference type="Pfam" id="PF01494"/>
    </source>
</evidence>
<dbReference type="AlphaFoldDB" id="A0A3D8SS65"/>
<evidence type="ECO:0000256" key="1">
    <source>
        <dbReference type="ARBA" id="ARBA00001974"/>
    </source>
</evidence>
<dbReference type="PANTHER" id="PTHR47178:SF3">
    <property type="entry name" value="FAD-BINDING DOMAIN-CONTAINING PROTEIN"/>
    <property type="match status" value="1"/>
</dbReference>
<evidence type="ECO:0000313" key="7">
    <source>
        <dbReference type="EMBL" id="RDW89156.1"/>
    </source>
</evidence>
<dbReference type="SUPFAM" id="SSF51905">
    <property type="entry name" value="FAD/NAD(P)-binding domain"/>
    <property type="match status" value="1"/>
</dbReference>
<dbReference type="OrthoDB" id="47494at2759"/>